<feature type="compositionally biased region" description="Basic residues" evidence="1">
    <location>
        <begin position="54"/>
        <end position="63"/>
    </location>
</feature>
<proteinExistence type="evidence at transcript level"/>
<name>Q8C3W3_MOUSE</name>
<reference evidence="2" key="8">
    <citation type="journal article" date="2005" name="Science">
        <title>Antisense Transcription in the Mammalian Transcriptome.</title>
        <authorList>
            <consortium name="RIKEN Genome Exploration Research Group and Genome Science Group (Genome Network Project Core Group) and the FANTOM Consortium"/>
        </authorList>
    </citation>
    <scope>NUCLEOTIDE SEQUENCE</scope>
    <source>
        <strain evidence="2">C57BL/6J</strain>
        <tissue evidence="2">Heart</tissue>
    </source>
</reference>
<evidence type="ECO:0000313" key="2">
    <source>
        <dbReference type="EMBL" id="BAC39269.1"/>
    </source>
</evidence>
<reference evidence="2" key="4">
    <citation type="journal article" date="2001" name="Nature">
        <title>Functional annotation of a full-length mouse cDNA collection.</title>
        <authorList>
            <consortium name="The RIKEN Genome Exploration Research Group Phase II Team and the FANTOM Consortium"/>
        </authorList>
    </citation>
    <scope>NUCLEOTIDE SEQUENCE</scope>
    <source>
        <strain evidence="2">C57BL/6J</strain>
        <tissue evidence="2">Heart</tissue>
    </source>
</reference>
<dbReference type="AlphaFoldDB" id="Q8C3W3"/>
<reference evidence="2" key="3">
    <citation type="journal article" date="2000" name="Genome Res.">
        <title>RIKEN integrated sequence analysis (RISA) system--384-format sequencing pipeline with 384 multicapillary sequencer.</title>
        <authorList>
            <person name="Shibata K."/>
            <person name="Itoh M."/>
            <person name="Aizawa K."/>
            <person name="Nagaoka S."/>
            <person name="Sasaki N."/>
            <person name="Carninci P."/>
            <person name="Konno H."/>
            <person name="Akiyama J."/>
            <person name="Nishi K."/>
            <person name="Kitsunai T."/>
            <person name="Tashiro H."/>
            <person name="Itoh M."/>
            <person name="Sumi N."/>
            <person name="Ishii Y."/>
            <person name="Nakamura S."/>
            <person name="Hazama M."/>
            <person name="Nishine T."/>
            <person name="Harada A."/>
            <person name="Yamamoto R."/>
            <person name="Matsumoto H."/>
            <person name="Sakaguchi S."/>
            <person name="Ikegami T."/>
            <person name="Kashiwagi K."/>
            <person name="Fujiwake S."/>
            <person name="Inoue K."/>
            <person name="Togawa Y."/>
            <person name="Izawa M."/>
            <person name="Ohara E."/>
            <person name="Watahiki M."/>
            <person name="Yoneda Y."/>
            <person name="Ishikawa T."/>
            <person name="Ozawa K."/>
            <person name="Tanaka T."/>
            <person name="Matsuura S."/>
            <person name="Kawai J."/>
            <person name="Okazaki Y."/>
            <person name="Muramatsu M."/>
            <person name="Inoue Y."/>
            <person name="Kira A."/>
            <person name="Hayashizaki Y."/>
        </authorList>
    </citation>
    <scope>NUCLEOTIDE SEQUENCE</scope>
    <source>
        <strain evidence="2">C57BL/6J</strain>
        <tissue evidence="2">Heart</tissue>
    </source>
</reference>
<accession>Q8C3W3</accession>
<dbReference type="EMBL" id="AK084736">
    <property type="protein sequence ID" value="BAC39269.1"/>
    <property type="molecule type" value="mRNA"/>
</dbReference>
<reference evidence="2" key="6">
    <citation type="submission" date="2002-04" db="EMBL/GenBank/DDBJ databases">
        <authorList>
            <person name="Adachi J."/>
            <person name="Aizawa K."/>
            <person name="Akimura T."/>
            <person name="Arakawa T."/>
            <person name="Bono H."/>
            <person name="Carninci P."/>
            <person name="Fukuda S."/>
            <person name="Furuno M."/>
            <person name="Hanagaki T."/>
            <person name="Hara A."/>
            <person name="Hashizume W."/>
            <person name="Hayashida K."/>
            <person name="Hayatsu N."/>
            <person name="Hiramoto K."/>
            <person name="Hiraoka T."/>
            <person name="Hirozane T."/>
            <person name="Hori F."/>
            <person name="Imotani K."/>
            <person name="Ishii Y."/>
            <person name="Itoh M."/>
            <person name="Kagawa I."/>
            <person name="Kasukawa T."/>
            <person name="Katoh H."/>
            <person name="Kawai J."/>
            <person name="Kojima Y."/>
            <person name="Kondo S."/>
            <person name="Konno H."/>
            <person name="Kouda M."/>
            <person name="Koya S."/>
            <person name="Kurihara C."/>
            <person name="Matsuyama T."/>
            <person name="Miyazaki A."/>
            <person name="Murata M."/>
            <person name="Nakamura M."/>
            <person name="Nishi K."/>
            <person name="Nomura K."/>
            <person name="Numazaki R."/>
            <person name="Ohno M."/>
            <person name="Ohsato N."/>
            <person name="Okazaki Y."/>
            <person name="Saito R."/>
            <person name="Saitoh H."/>
            <person name="Sakai C."/>
            <person name="Sakai K."/>
            <person name="Sakazume N."/>
            <person name="Sano H."/>
            <person name="Sasaki D."/>
            <person name="Shibata K."/>
            <person name="Shinagawa A."/>
            <person name="Shiraki T."/>
            <person name="Sogabe Y."/>
            <person name="Tagami M."/>
            <person name="Tagawa A."/>
            <person name="Takahashi F."/>
            <person name="Takaku-Akahira S."/>
            <person name="Takeda Y."/>
            <person name="Tanaka T."/>
            <person name="Tomaru A."/>
            <person name="Toya T."/>
            <person name="Yasunishi A."/>
            <person name="Muramatsu M."/>
            <person name="Hayashizaki Y."/>
        </authorList>
    </citation>
    <scope>NUCLEOTIDE SEQUENCE</scope>
    <source>
        <strain evidence="2">C57BL/6J</strain>
        <tissue evidence="2">Heart</tissue>
    </source>
</reference>
<reference evidence="2" key="7">
    <citation type="journal article" date="2005" name="Science">
        <title>The Transcriptional Landscape of the Mammalian Genome.</title>
        <authorList>
            <consortium name="The FANTOM Consortium"/>
            <consortium name="Riken Genome Exploration Research Group and Genome Science Group (Genome Network Project Core Group)"/>
        </authorList>
    </citation>
    <scope>NUCLEOTIDE SEQUENCE</scope>
    <source>
        <strain evidence="2">C57BL/6J</strain>
        <tissue evidence="2">Heart</tissue>
    </source>
</reference>
<evidence type="ECO:0000256" key="1">
    <source>
        <dbReference type="SAM" id="MobiDB-lite"/>
    </source>
</evidence>
<feature type="compositionally biased region" description="Basic and acidic residues" evidence="1">
    <location>
        <begin position="159"/>
        <end position="168"/>
    </location>
</feature>
<sequence length="200" mass="21352">RPLPGPVRSCLHLLSLAASQTGGGQSSAASAQAGSEVYTVSALPSHGVGTAVRFPRRQRRPRERRLPQRVLHRTAQRPAQAVATAVRSIPAREGDVLGRVRSLHHREDPPSRGGDGDDGGVSGGPHGGAKRQGGKGGWVAGEGAKKRSSKWPQPHTRKLQGETEDRGRLLPTAQRRLTSFAEPPPLPPERRTCLTLVRGL</sequence>
<reference evidence="2" key="5">
    <citation type="journal article" date="2002" name="Nature">
        <title>Analysis of the mouse transcriptome based on functional annotation of 60,770 full-length cDNAs.</title>
        <authorList>
            <consortium name="The FANTOM Consortium and the RIKEN Genome Exploration Research Group Phase I and II Team"/>
        </authorList>
    </citation>
    <scope>NUCLEOTIDE SEQUENCE</scope>
    <source>
        <strain evidence="2">C57BL/6J</strain>
        <tissue evidence="2">Heart</tissue>
    </source>
</reference>
<reference evidence="2" key="2">
    <citation type="journal article" date="2000" name="Genome Res.">
        <title>Normalization and subtraction of cap-trapper-selected cDNAs to prepare full-length cDNA libraries for rapid discovery of new genes.</title>
        <authorList>
            <person name="Carninci P."/>
            <person name="Shibata Y."/>
            <person name="Hayatsu N."/>
            <person name="Sugahara Y."/>
            <person name="Shibata K."/>
            <person name="Itoh M."/>
            <person name="Konno H."/>
            <person name="Okazaki Y."/>
            <person name="Muramatsu M."/>
            <person name="Hayashizaki Y."/>
        </authorList>
    </citation>
    <scope>NUCLEOTIDE SEQUENCE</scope>
    <source>
        <strain evidence="2">C57BL/6J</strain>
        <tissue evidence="2">Heart</tissue>
    </source>
</reference>
<organism evidence="2">
    <name type="scientific">Mus musculus</name>
    <name type="common">Mouse</name>
    <dbReference type="NCBI Taxonomy" id="10090"/>
    <lineage>
        <taxon>Eukaryota</taxon>
        <taxon>Metazoa</taxon>
        <taxon>Chordata</taxon>
        <taxon>Craniata</taxon>
        <taxon>Vertebrata</taxon>
        <taxon>Euteleostomi</taxon>
        <taxon>Mammalia</taxon>
        <taxon>Eutheria</taxon>
        <taxon>Euarchontoglires</taxon>
        <taxon>Glires</taxon>
        <taxon>Rodentia</taxon>
        <taxon>Myomorpha</taxon>
        <taxon>Muroidea</taxon>
        <taxon>Muridae</taxon>
        <taxon>Murinae</taxon>
        <taxon>Mus</taxon>
        <taxon>Mus</taxon>
    </lineage>
</organism>
<feature type="non-terminal residue" evidence="2">
    <location>
        <position position="1"/>
    </location>
</feature>
<feature type="region of interest" description="Disordered" evidence="1">
    <location>
        <begin position="45"/>
        <end position="191"/>
    </location>
</feature>
<protein>
    <submittedName>
        <fullName evidence="2">Uncharacterized protein</fullName>
    </submittedName>
</protein>
<reference evidence="2" key="1">
    <citation type="journal article" date="1999" name="Methods Enzymol.">
        <title>High-efficiency full-length cDNA cloning.</title>
        <authorList>
            <person name="Carninci P."/>
            <person name="Hayashizaki Y."/>
        </authorList>
    </citation>
    <scope>NUCLEOTIDE SEQUENCE</scope>
    <source>
        <strain evidence="2">C57BL/6J</strain>
        <tissue evidence="2">Heart</tissue>
    </source>
</reference>